<accession>A0A182MBD5</accession>
<name>A0A182MBD5_9DIPT</name>
<sequence>MNVCAELVISSRCCLLRPASVSSGSFSHGSSKPGPFSRIDEDIASMTRRKHSPGVRTSPADEMIFSSSNSIACTMDREDRTAFNVKSVADSRLVAFTHPLTYVTPDGYPLAQVAHYAHNHYTRLQSRCSSLRSHAPTNAQDYNKDSGEEKENFNLVPIFRNTSSNVVIHGAQGSTFRWFEMHGMDAPAANAHDGERMKIQTITLLYTNIYTYIVIEGGVVSRGEEK</sequence>
<dbReference type="AlphaFoldDB" id="A0A182MBD5"/>
<reference evidence="2" key="1">
    <citation type="submission" date="2013-09" db="EMBL/GenBank/DDBJ databases">
        <title>The Genome Sequence of Anopheles culicifacies species A.</title>
        <authorList>
            <consortium name="The Broad Institute Genomics Platform"/>
            <person name="Neafsey D.E."/>
            <person name="Besansky N."/>
            <person name="Howell P."/>
            <person name="Walton C."/>
            <person name="Young S.K."/>
            <person name="Zeng Q."/>
            <person name="Gargeya S."/>
            <person name="Fitzgerald M."/>
            <person name="Haas B."/>
            <person name="Abouelleil A."/>
            <person name="Allen A.W."/>
            <person name="Alvarado L."/>
            <person name="Arachchi H.M."/>
            <person name="Berlin A.M."/>
            <person name="Chapman S.B."/>
            <person name="Gainer-Dewar J."/>
            <person name="Goldberg J."/>
            <person name="Griggs A."/>
            <person name="Gujja S."/>
            <person name="Hansen M."/>
            <person name="Howarth C."/>
            <person name="Imamovic A."/>
            <person name="Ireland A."/>
            <person name="Larimer J."/>
            <person name="McCowan C."/>
            <person name="Murphy C."/>
            <person name="Pearson M."/>
            <person name="Poon T.W."/>
            <person name="Priest M."/>
            <person name="Roberts A."/>
            <person name="Saif S."/>
            <person name="Shea T."/>
            <person name="Sisk P."/>
            <person name="Sykes S."/>
            <person name="Wortman J."/>
            <person name="Nusbaum C."/>
            <person name="Birren B."/>
        </authorList>
    </citation>
    <scope>NUCLEOTIDE SEQUENCE [LARGE SCALE GENOMIC DNA]</scope>
    <source>
        <strain evidence="2">A-37</strain>
    </source>
</reference>
<organism evidence="1 2">
    <name type="scientific">Anopheles culicifacies</name>
    <dbReference type="NCBI Taxonomy" id="139723"/>
    <lineage>
        <taxon>Eukaryota</taxon>
        <taxon>Metazoa</taxon>
        <taxon>Ecdysozoa</taxon>
        <taxon>Arthropoda</taxon>
        <taxon>Hexapoda</taxon>
        <taxon>Insecta</taxon>
        <taxon>Pterygota</taxon>
        <taxon>Neoptera</taxon>
        <taxon>Endopterygota</taxon>
        <taxon>Diptera</taxon>
        <taxon>Nematocera</taxon>
        <taxon>Culicoidea</taxon>
        <taxon>Culicidae</taxon>
        <taxon>Anophelinae</taxon>
        <taxon>Anopheles</taxon>
        <taxon>culicifacies species complex</taxon>
    </lineage>
</organism>
<proteinExistence type="predicted"/>
<reference evidence="1" key="2">
    <citation type="submission" date="2020-05" db="UniProtKB">
        <authorList>
            <consortium name="EnsemblMetazoa"/>
        </authorList>
    </citation>
    <scope>IDENTIFICATION</scope>
    <source>
        <strain evidence="1">A-37</strain>
    </source>
</reference>
<evidence type="ECO:0000313" key="1">
    <source>
        <dbReference type="EnsemblMetazoa" id="ACUA014126-PA"/>
    </source>
</evidence>
<evidence type="ECO:0000313" key="2">
    <source>
        <dbReference type="Proteomes" id="UP000075883"/>
    </source>
</evidence>
<dbReference type="Proteomes" id="UP000075883">
    <property type="component" value="Unassembled WGS sequence"/>
</dbReference>
<protein>
    <submittedName>
        <fullName evidence="1">Uncharacterized protein</fullName>
    </submittedName>
</protein>
<dbReference type="EnsemblMetazoa" id="ACUA014126-RA">
    <property type="protein sequence ID" value="ACUA014126-PA"/>
    <property type="gene ID" value="ACUA014126"/>
</dbReference>
<dbReference type="EMBL" id="AXCM01002463">
    <property type="status" value="NOT_ANNOTATED_CDS"/>
    <property type="molecule type" value="Genomic_DNA"/>
</dbReference>
<keyword evidence="2" id="KW-1185">Reference proteome</keyword>
<dbReference type="VEuPathDB" id="VectorBase:ACUA014126"/>